<keyword evidence="1" id="KW-0812">Transmembrane</keyword>
<protein>
    <submittedName>
        <fullName evidence="3">GDYXXLXY domain-containing protein</fullName>
    </submittedName>
</protein>
<feature type="transmembrane region" description="Helical" evidence="1">
    <location>
        <begin position="185"/>
        <end position="203"/>
    </location>
</feature>
<feature type="transmembrane region" description="Helical" evidence="1">
    <location>
        <begin position="334"/>
        <end position="350"/>
    </location>
</feature>
<feature type="transmembrane region" description="Helical" evidence="1">
    <location>
        <begin position="357"/>
        <end position="374"/>
    </location>
</feature>
<feature type="transmembrane region" description="Helical" evidence="1">
    <location>
        <begin position="425"/>
        <end position="444"/>
    </location>
</feature>
<feature type="transmembrane region" description="Helical" evidence="1">
    <location>
        <begin position="479"/>
        <end position="497"/>
    </location>
</feature>
<name>A0A9X2DNZ7_9BACI</name>
<feature type="transmembrane region" description="Helical" evidence="1">
    <location>
        <begin position="209"/>
        <end position="227"/>
    </location>
</feature>
<feature type="transmembrane region" description="Helical" evidence="1">
    <location>
        <begin position="12"/>
        <end position="34"/>
    </location>
</feature>
<dbReference type="InterPro" id="IPR018677">
    <property type="entry name" value="DUF2157"/>
</dbReference>
<dbReference type="Proteomes" id="UP001139179">
    <property type="component" value="Unassembled WGS sequence"/>
</dbReference>
<feature type="transmembrane region" description="Helical" evidence="1">
    <location>
        <begin position="76"/>
        <end position="96"/>
    </location>
</feature>
<feature type="transmembrane region" description="Helical" evidence="1">
    <location>
        <begin position="234"/>
        <end position="256"/>
    </location>
</feature>
<feature type="transmembrane region" description="Helical" evidence="1">
    <location>
        <begin position="453"/>
        <end position="473"/>
    </location>
</feature>
<reference evidence="3" key="1">
    <citation type="submission" date="2022-05" db="EMBL/GenBank/DDBJ databases">
        <title>Comparative Genomics of Spacecraft Associated Microbes.</title>
        <authorList>
            <person name="Tran M.T."/>
            <person name="Wright A."/>
            <person name="Seuylemezian A."/>
            <person name="Eisen J."/>
            <person name="Coil D."/>
        </authorList>
    </citation>
    <scope>NUCLEOTIDE SEQUENCE</scope>
    <source>
        <strain evidence="3">214.1.1</strain>
    </source>
</reference>
<proteinExistence type="predicted"/>
<organism evidence="3 4">
    <name type="scientific">Halalkalibacter oceani</name>
    <dbReference type="NCBI Taxonomy" id="1653776"/>
    <lineage>
        <taxon>Bacteria</taxon>
        <taxon>Bacillati</taxon>
        <taxon>Bacillota</taxon>
        <taxon>Bacilli</taxon>
        <taxon>Bacillales</taxon>
        <taxon>Bacillaceae</taxon>
        <taxon>Halalkalibacter</taxon>
    </lineage>
</organism>
<feature type="transmembrane region" description="Helical" evidence="1">
    <location>
        <begin position="569"/>
        <end position="587"/>
    </location>
</feature>
<feature type="transmembrane region" description="Helical" evidence="1">
    <location>
        <begin position="528"/>
        <end position="549"/>
    </location>
</feature>
<evidence type="ECO:0000256" key="1">
    <source>
        <dbReference type="SAM" id="Phobius"/>
    </source>
</evidence>
<feature type="transmembrane region" description="Helical" evidence="1">
    <location>
        <begin position="102"/>
        <end position="120"/>
    </location>
</feature>
<feature type="transmembrane region" description="Helical" evidence="1">
    <location>
        <begin position="155"/>
        <end position="173"/>
    </location>
</feature>
<evidence type="ECO:0000313" key="4">
    <source>
        <dbReference type="Proteomes" id="UP001139179"/>
    </source>
</evidence>
<feature type="transmembrane region" description="Helical" evidence="1">
    <location>
        <begin position="504"/>
        <end position="522"/>
    </location>
</feature>
<evidence type="ECO:0000259" key="2">
    <source>
        <dbReference type="Pfam" id="PF09925"/>
    </source>
</evidence>
<dbReference type="InterPro" id="IPR025833">
    <property type="entry name" value="GDYXXLXY"/>
</dbReference>
<keyword evidence="1" id="KW-1133">Transmembrane helix</keyword>
<dbReference type="Pfam" id="PF09925">
    <property type="entry name" value="DUF2157"/>
    <property type="match status" value="1"/>
</dbReference>
<gene>
    <name evidence="3" type="ORF">M3202_06900</name>
</gene>
<keyword evidence="1" id="KW-0472">Membrane</keyword>
<feature type="domain" description="DUF2157" evidence="2">
    <location>
        <begin position="12"/>
        <end position="124"/>
    </location>
</feature>
<feature type="transmembrane region" description="Helical" evidence="1">
    <location>
        <begin position="303"/>
        <end position="328"/>
    </location>
</feature>
<feature type="transmembrane region" description="Helical" evidence="1">
    <location>
        <begin position="46"/>
        <end position="64"/>
    </location>
</feature>
<feature type="transmembrane region" description="Helical" evidence="1">
    <location>
        <begin position="127"/>
        <end position="149"/>
    </location>
</feature>
<dbReference type="EMBL" id="JAMBOL010000003">
    <property type="protein sequence ID" value="MCM3713808.1"/>
    <property type="molecule type" value="Genomic_DNA"/>
</dbReference>
<comment type="caution">
    <text evidence="3">The sequence shown here is derived from an EMBL/GenBank/DDBJ whole genome shotgun (WGS) entry which is preliminary data.</text>
</comment>
<evidence type="ECO:0000313" key="3">
    <source>
        <dbReference type="EMBL" id="MCM3713808.1"/>
    </source>
</evidence>
<dbReference type="Pfam" id="PF14345">
    <property type="entry name" value="GDYXXLXY"/>
    <property type="match status" value="1"/>
</dbReference>
<feature type="transmembrane region" description="Helical" evidence="1">
    <location>
        <begin position="262"/>
        <end position="282"/>
    </location>
</feature>
<dbReference type="AlphaFoldDB" id="A0A9X2DNZ7"/>
<accession>A0A9X2DNZ7</accession>
<sequence>MDQEQKRLGHSRIIDLAYLFGVSLLVAAVVYFFAANWSALGHGSKISLITLLLLGFYGIAFFFRYRLPWRPFVGKLFLLGGVIAFGVSVALLGQMYNSHADSYLLFLVWLAPAFLFAVLTKLQSFYLLSYMLLHATIGFFLFPSSVAIYRSEGELVAWLVCLALGNALLGLGLEARQSPYRALSYLSYLVSQLIWLVITMRWVFESYTYLLNSLYLLVSIVFLYWLWKKRPNRVLLLLTVGSVAVYVAAKAILWMLEYGSELFFVLILLLAGLTVFAAGFVIKKLRNVYEKQKNQEVRWWQSLIVHAVSTVSAVVATTAFIGLMTMIIQSLLSALYVLLAAALLVTVLIFGKRLEEVWRHTIVHVGVLLTLAFVWDVPTYLALVSVLLLLLLWYKEESVWMDLLLYGATNVVLLFIFWPDRSTEAVMWLMVGLNLLALAGRLLLKEPLLKKRLTVQAMLYSLLFGFVLTFLTTSHPSAYYLYNALFFAVTTYLGFRFVRSNEQVLARTVLVFWFAFLFYKYYDLVWRLLHKSVALFLLGLLLLAVAIMLDRKRKEERDDLSPAHFANQWALVVVICLQLAFIGFQYAQYERQLANGSLIKLELEPLDPRSLLQGDYLTLQFSISHIPELEGKMQRGEKLKLVLSPDDQNVYHYTGIYQQNGAYNQPYTLQEEDVLMNGKATGYDRFSFGIESYFIEEGSGSEAESEAEYAYVKVAENGNALLVEIE</sequence>
<keyword evidence="4" id="KW-1185">Reference proteome</keyword>
<dbReference type="RefSeq" id="WP_251222601.1">
    <property type="nucleotide sequence ID" value="NZ_JAMBOL010000003.1"/>
</dbReference>
<feature type="transmembrane region" description="Helical" evidence="1">
    <location>
        <begin position="403"/>
        <end position="419"/>
    </location>
</feature>